<reference evidence="1 2" key="1">
    <citation type="journal article" date="2019" name="Sci. Rep.">
        <title>Orb-weaving spider Araneus ventricosus genome elucidates the spidroin gene catalogue.</title>
        <authorList>
            <person name="Kono N."/>
            <person name="Nakamura H."/>
            <person name="Ohtoshi R."/>
            <person name="Moran D.A.P."/>
            <person name="Shinohara A."/>
            <person name="Yoshida Y."/>
            <person name="Fujiwara M."/>
            <person name="Mori M."/>
            <person name="Tomita M."/>
            <person name="Arakawa K."/>
        </authorList>
    </citation>
    <scope>NUCLEOTIDE SEQUENCE [LARGE SCALE GENOMIC DNA]</scope>
</reference>
<sequence length="92" mass="10118">MLICERQNESFSKIPAVLVLFLSGAGYQEPSRDYHVDITSLEKLDCIHIYPPDDFCNIEMPPCIPSGVVKILKLSFILPPNDSCGSGSDSNS</sequence>
<dbReference type="EMBL" id="BGPR01015471">
    <property type="protein sequence ID" value="GBN69378.1"/>
    <property type="molecule type" value="Genomic_DNA"/>
</dbReference>
<name>A0A4Y2R1A0_ARAVE</name>
<comment type="caution">
    <text evidence="1">The sequence shown here is derived from an EMBL/GenBank/DDBJ whole genome shotgun (WGS) entry which is preliminary data.</text>
</comment>
<keyword evidence="2" id="KW-1185">Reference proteome</keyword>
<gene>
    <name evidence="1" type="ORF">AVEN_84437_1</name>
</gene>
<organism evidence="1 2">
    <name type="scientific">Araneus ventricosus</name>
    <name type="common">Orbweaver spider</name>
    <name type="synonym">Epeira ventricosa</name>
    <dbReference type="NCBI Taxonomy" id="182803"/>
    <lineage>
        <taxon>Eukaryota</taxon>
        <taxon>Metazoa</taxon>
        <taxon>Ecdysozoa</taxon>
        <taxon>Arthropoda</taxon>
        <taxon>Chelicerata</taxon>
        <taxon>Arachnida</taxon>
        <taxon>Araneae</taxon>
        <taxon>Araneomorphae</taxon>
        <taxon>Entelegynae</taxon>
        <taxon>Araneoidea</taxon>
        <taxon>Araneidae</taxon>
        <taxon>Araneus</taxon>
    </lineage>
</organism>
<protein>
    <submittedName>
        <fullName evidence="1">Uncharacterized protein</fullName>
    </submittedName>
</protein>
<dbReference type="Proteomes" id="UP000499080">
    <property type="component" value="Unassembled WGS sequence"/>
</dbReference>
<evidence type="ECO:0000313" key="1">
    <source>
        <dbReference type="EMBL" id="GBN69378.1"/>
    </source>
</evidence>
<dbReference type="AlphaFoldDB" id="A0A4Y2R1A0"/>
<evidence type="ECO:0000313" key="2">
    <source>
        <dbReference type="Proteomes" id="UP000499080"/>
    </source>
</evidence>
<proteinExistence type="predicted"/>
<accession>A0A4Y2R1A0</accession>